<accession>A0A554LLK6</accession>
<evidence type="ECO:0000313" key="16">
    <source>
        <dbReference type="Proteomes" id="UP000315589"/>
    </source>
</evidence>
<dbReference type="HAMAP" id="MF_00318">
    <property type="entry name" value="Enolase"/>
    <property type="match status" value="1"/>
</dbReference>
<gene>
    <name evidence="9" type="primary">eno</name>
    <name evidence="15" type="ORF">CEN91_128</name>
</gene>
<comment type="subcellular location">
    <subcellularLocation>
        <location evidence="9">Cytoplasm</location>
    </subcellularLocation>
    <subcellularLocation>
        <location evidence="9">Secreted</location>
    </subcellularLocation>
    <subcellularLocation>
        <location evidence="9">Cell surface</location>
    </subcellularLocation>
    <text evidence="9">Fractions of enolase are present in both the cytoplasm and on the cell surface.</text>
</comment>
<comment type="similarity">
    <text evidence="2 9">Belongs to the enolase family.</text>
</comment>
<dbReference type="Gene3D" id="3.20.20.120">
    <property type="entry name" value="Enolase-like C-terminal domain"/>
    <property type="match status" value="1"/>
</dbReference>
<dbReference type="InterPro" id="IPR036849">
    <property type="entry name" value="Enolase-like_C_sf"/>
</dbReference>
<sequence>MAKIARVKAQKIYDSRGIATIEVALFSDSGEKAIASVPSGAFSGKYEAHTVETDKAIENVNTIISQNIIGRDPTNQTELDNLLITLDGTPNKASLGANSILGVSIASARLASSIKKIPLFLHLQQIFSPQIPVNRLPSPMFNVINGGAHANNGLSFQEFMITPIEEGMSFSQKMEIGCQIFKKLEEILKKMNKTTGFGDEGGFSPKLNSNEEAIEILISAITEAGFTPRTQVAVSLDVAADFIKDLSAVTYPRQPLQYYEQLINDYPIEMLEDPFHDDDWLNWQQLTIRLGNRISIVGDDFFSTNILLLKKGVENKVANAISIKPNQIGTVTETMQTIDFARKNNISYQISHRSGETEDTFIADLAVATAAKYFKSGAPNRGERVAKYNQLLRIEKELFG</sequence>
<feature type="binding site" evidence="9">
    <location>
        <position position="353"/>
    </location>
    <ligand>
        <name>(2R)-2-phosphoglycerate</name>
        <dbReference type="ChEBI" id="CHEBI:58289"/>
    </ligand>
</feature>
<feature type="domain" description="Enolase C-terminal TIM barrel" evidence="13">
    <location>
        <begin position="133"/>
        <end position="400"/>
    </location>
</feature>
<comment type="function">
    <text evidence="9">Catalyzes the reversible conversion of 2-phosphoglycerate (2-PG) into phosphoenolpyruvate (PEP). It is essential for the degradation of carbohydrates via glycolysis.</text>
</comment>
<keyword evidence="7 9" id="KW-0324">Glycolysis</keyword>
<feature type="domain" description="Enolase N-terminal" evidence="14">
    <location>
        <begin position="4"/>
        <end position="123"/>
    </location>
</feature>
<name>A0A554LLK6_9BACT</name>
<dbReference type="EMBL" id="VMGI01000011">
    <property type="protein sequence ID" value="TSC93750.1"/>
    <property type="molecule type" value="Genomic_DNA"/>
</dbReference>
<comment type="caution">
    <text evidence="15">The sequence shown here is derived from an EMBL/GenBank/DDBJ whole genome shotgun (WGS) entry which is preliminary data.</text>
</comment>
<evidence type="ECO:0000259" key="13">
    <source>
        <dbReference type="SMART" id="SM01192"/>
    </source>
</evidence>
<evidence type="ECO:0000256" key="1">
    <source>
        <dbReference type="ARBA" id="ARBA00005031"/>
    </source>
</evidence>
<dbReference type="InterPro" id="IPR029017">
    <property type="entry name" value="Enolase-like_N"/>
</dbReference>
<reference evidence="15 16" key="1">
    <citation type="submission" date="2017-07" db="EMBL/GenBank/DDBJ databases">
        <title>Mechanisms for carbon and nitrogen cycling indicate functional differentiation within the Candidate Phyla Radiation.</title>
        <authorList>
            <person name="Danczak R.E."/>
            <person name="Johnston M.D."/>
            <person name="Kenah C."/>
            <person name="Slattery M."/>
            <person name="Wrighton K.C."/>
            <person name="Wilkins M.J."/>
        </authorList>
    </citation>
    <scope>NUCLEOTIDE SEQUENCE [LARGE SCALE GENOMIC DNA]</scope>
    <source>
        <strain evidence="15">Licking1014_85</strain>
    </source>
</reference>
<dbReference type="GO" id="GO:0005576">
    <property type="term" value="C:extracellular region"/>
    <property type="evidence" value="ECO:0007669"/>
    <property type="project" value="UniProtKB-SubCell"/>
</dbReference>
<evidence type="ECO:0000256" key="6">
    <source>
        <dbReference type="ARBA" id="ARBA00022842"/>
    </source>
</evidence>
<organism evidence="15 16">
    <name type="scientific">Candidatus Berkelbacteria bacterium Licking1014_85</name>
    <dbReference type="NCBI Taxonomy" id="2017148"/>
    <lineage>
        <taxon>Bacteria</taxon>
        <taxon>Candidatus Berkelbacteria</taxon>
    </lineage>
</organism>
<dbReference type="PRINTS" id="PR00148">
    <property type="entry name" value="ENOLASE"/>
</dbReference>
<dbReference type="InterPro" id="IPR000941">
    <property type="entry name" value="Enolase"/>
</dbReference>
<dbReference type="InterPro" id="IPR020810">
    <property type="entry name" value="Enolase_C"/>
</dbReference>
<protein>
    <recommendedName>
        <fullName evidence="4 9">Enolase</fullName>
        <ecNumber evidence="3 9">4.2.1.11</ecNumber>
    </recommendedName>
    <alternativeName>
        <fullName evidence="9">2-phospho-D-glycerate hydro-lyase</fullName>
    </alternativeName>
    <alternativeName>
        <fullName evidence="9">2-phosphoglycerate dehydratase</fullName>
    </alternativeName>
</protein>
<feature type="active site" description="Proton donor" evidence="9 10">
    <location>
        <position position="200"/>
    </location>
</feature>
<keyword evidence="9" id="KW-0963">Cytoplasm</keyword>
<dbReference type="UniPathway" id="UPA00109">
    <property type="reaction ID" value="UER00187"/>
</dbReference>
<comment type="catalytic activity">
    <reaction evidence="9">
        <text>(2R)-2-phosphoglycerate = phosphoenolpyruvate + H2O</text>
        <dbReference type="Rhea" id="RHEA:10164"/>
        <dbReference type="ChEBI" id="CHEBI:15377"/>
        <dbReference type="ChEBI" id="CHEBI:58289"/>
        <dbReference type="ChEBI" id="CHEBI:58702"/>
        <dbReference type="EC" id="4.2.1.11"/>
    </reaction>
</comment>
<evidence type="ECO:0000259" key="14">
    <source>
        <dbReference type="SMART" id="SM01193"/>
    </source>
</evidence>
<evidence type="ECO:0000256" key="4">
    <source>
        <dbReference type="ARBA" id="ARBA00017068"/>
    </source>
</evidence>
<feature type="binding site" evidence="9 12">
    <location>
        <position position="299"/>
    </location>
    <ligand>
        <name>Mg(2+)</name>
        <dbReference type="ChEBI" id="CHEBI:18420"/>
    </ligand>
</feature>
<dbReference type="Pfam" id="PF03952">
    <property type="entry name" value="Enolase_N"/>
    <property type="match status" value="1"/>
</dbReference>
<dbReference type="GO" id="GO:0009986">
    <property type="term" value="C:cell surface"/>
    <property type="evidence" value="ECO:0007669"/>
    <property type="project" value="UniProtKB-SubCell"/>
</dbReference>
<feature type="binding site" evidence="9">
    <location>
        <position position="324"/>
    </location>
    <ligand>
        <name>(2R)-2-phosphoglycerate</name>
        <dbReference type="ChEBI" id="CHEBI:58289"/>
    </ligand>
</feature>
<dbReference type="CDD" id="cd03313">
    <property type="entry name" value="enolase"/>
    <property type="match status" value="1"/>
</dbReference>
<dbReference type="Proteomes" id="UP000315589">
    <property type="component" value="Unassembled WGS sequence"/>
</dbReference>
<dbReference type="Gene3D" id="3.30.390.10">
    <property type="entry name" value="Enolase-like, N-terminal domain"/>
    <property type="match status" value="1"/>
</dbReference>
<dbReference type="PIRSF" id="PIRSF001400">
    <property type="entry name" value="Enolase"/>
    <property type="match status" value="1"/>
</dbReference>
<feature type="binding site" evidence="9 12">
    <location>
        <position position="237"/>
    </location>
    <ligand>
        <name>Mg(2+)</name>
        <dbReference type="ChEBI" id="CHEBI:18420"/>
    </ligand>
</feature>
<keyword evidence="6 9" id="KW-0460">Magnesium</keyword>
<feature type="binding site" evidence="11">
    <location>
        <position position="149"/>
    </location>
    <ligand>
        <name>substrate</name>
    </ligand>
</feature>
<dbReference type="GO" id="GO:0000287">
    <property type="term" value="F:magnesium ion binding"/>
    <property type="evidence" value="ECO:0007669"/>
    <property type="project" value="UniProtKB-UniRule"/>
</dbReference>
<comment type="pathway">
    <text evidence="1 9">Carbohydrate degradation; glycolysis; pyruvate from D-glyceraldehyde 3-phosphate: step 4/5.</text>
</comment>
<feature type="binding site" evidence="9">
    <location>
        <position position="157"/>
    </location>
    <ligand>
        <name>(2R)-2-phosphoglycerate</name>
        <dbReference type="ChEBI" id="CHEBI:58289"/>
    </ligand>
</feature>
<evidence type="ECO:0000256" key="11">
    <source>
        <dbReference type="PIRSR" id="PIRSR001400-2"/>
    </source>
</evidence>
<dbReference type="SUPFAM" id="SSF54826">
    <property type="entry name" value="Enolase N-terminal domain-like"/>
    <property type="match status" value="1"/>
</dbReference>
<feature type="binding site" evidence="11">
    <location>
        <position position="158"/>
    </location>
    <ligand>
        <name>substrate</name>
    </ligand>
</feature>
<evidence type="ECO:0000256" key="8">
    <source>
        <dbReference type="ARBA" id="ARBA00023239"/>
    </source>
</evidence>
<evidence type="ECO:0000256" key="7">
    <source>
        <dbReference type="ARBA" id="ARBA00023152"/>
    </source>
</evidence>
<keyword evidence="5 9" id="KW-0964">Secreted</keyword>
<feature type="binding site" evidence="9 12">
    <location>
        <position position="272"/>
    </location>
    <ligand>
        <name>Mg(2+)</name>
        <dbReference type="ChEBI" id="CHEBI:18420"/>
    </ligand>
</feature>
<proteinExistence type="inferred from homology"/>
<feature type="active site" description="Proton acceptor" evidence="9 10">
    <location>
        <position position="324"/>
    </location>
</feature>
<keyword evidence="8 9" id="KW-0456">Lyase</keyword>
<dbReference type="AlphaFoldDB" id="A0A554LLK6"/>
<dbReference type="PANTHER" id="PTHR11902:SF1">
    <property type="entry name" value="ENOLASE"/>
    <property type="match status" value="1"/>
</dbReference>
<feature type="binding site" evidence="9">
    <location>
        <position position="375"/>
    </location>
    <ligand>
        <name>(2R)-2-phosphoglycerate</name>
        <dbReference type="ChEBI" id="CHEBI:58289"/>
    </ligand>
</feature>
<dbReference type="SUPFAM" id="SSF51604">
    <property type="entry name" value="Enolase C-terminal domain-like"/>
    <property type="match status" value="1"/>
</dbReference>
<dbReference type="PANTHER" id="PTHR11902">
    <property type="entry name" value="ENOLASE"/>
    <property type="match status" value="1"/>
</dbReference>
<dbReference type="NCBIfam" id="TIGR01060">
    <property type="entry name" value="eno"/>
    <property type="match status" value="1"/>
</dbReference>
<evidence type="ECO:0000256" key="12">
    <source>
        <dbReference type="PIRSR" id="PIRSR001400-3"/>
    </source>
</evidence>
<evidence type="ECO:0000256" key="2">
    <source>
        <dbReference type="ARBA" id="ARBA00009604"/>
    </source>
</evidence>
<dbReference type="SMART" id="SM01192">
    <property type="entry name" value="Enolase_C"/>
    <property type="match status" value="1"/>
</dbReference>
<dbReference type="SFLD" id="SFLDS00001">
    <property type="entry name" value="Enolase"/>
    <property type="match status" value="1"/>
</dbReference>
<comment type="cofactor">
    <cofactor evidence="12">
        <name>Mg(2+)</name>
        <dbReference type="ChEBI" id="CHEBI:18420"/>
    </cofactor>
    <text evidence="12">Mg(2+) is required for catalysis and for stabilizing the dimer.</text>
</comment>
<comment type="cofactor">
    <cofactor evidence="9">
        <name>Mg(2+)</name>
        <dbReference type="ChEBI" id="CHEBI:18420"/>
    </cofactor>
    <text evidence="9">Binds a second Mg(2+) ion via substrate during catalysis.</text>
</comment>
<evidence type="ECO:0000313" key="15">
    <source>
        <dbReference type="EMBL" id="TSC93750.1"/>
    </source>
</evidence>
<feature type="binding site" evidence="9">
    <location>
        <position position="354"/>
    </location>
    <ligand>
        <name>(2R)-2-phosphoglycerate</name>
        <dbReference type="ChEBI" id="CHEBI:58289"/>
    </ligand>
</feature>
<feature type="binding site" evidence="11">
    <location>
        <begin position="351"/>
        <end position="354"/>
    </location>
    <ligand>
        <name>substrate</name>
    </ligand>
</feature>
<evidence type="ECO:0000256" key="5">
    <source>
        <dbReference type="ARBA" id="ARBA00022525"/>
    </source>
</evidence>
<feature type="binding site" evidence="11">
    <location>
        <position position="299"/>
    </location>
    <ligand>
        <name>substrate</name>
    </ligand>
</feature>
<dbReference type="GO" id="GO:0004634">
    <property type="term" value="F:phosphopyruvate hydratase activity"/>
    <property type="evidence" value="ECO:0007669"/>
    <property type="project" value="UniProtKB-UniRule"/>
</dbReference>
<dbReference type="InterPro" id="IPR020811">
    <property type="entry name" value="Enolase_N"/>
</dbReference>
<dbReference type="EC" id="4.2.1.11" evidence="3 9"/>
<evidence type="ECO:0000256" key="9">
    <source>
        <dbReference type="HAMAP-Rule" id="MF_00318"/>
    </source>
</evidence>
<feature type="binding site" evidence="11">
    <location>
        <position position="375"/>
    </location>
    <ligand>
        <name>substrate</name>
    </ligand>
</feature>
<feature type="binding site" evidence="11">
    <location>
        <position position="272"/>
    </location>
    <ligand>
        <name>substrate</name>
    </ligand>
</feature>
<dbReference type="GO" id="GO:0000015">
    <property type="term" value="C:phosphopyruvate hydratase complex"/>
    <property type="evidence" value="ECO:0007669"/>
    <property type="project" value="InterPro"/>
</dbReference>
<evidence type="ECO:0000256" key="3">
    <source>
        <dbReference type="ARBA" id="ARBA00012058"/>
    </source>
</evidence>
<dbReference type="SMART" id="SM01193">
    <property type="entry name" value="Enolase_N"/>
    <property type="match status" value="1"/>
</dbReference>
<dbReference type="Pfam" id="PF00113">
    <property type="entry name" value="Enolase_C"/>
    <property type="match status" value="1"/>
</dbReference>
<evidence type="ECO:0000256" key="10">
    <source>
        <dbReference type="PIRSR" id="PIRSR001400-1"/>
    </source>
</evidence>
<dbReference type="GO" id="GO:0006096">
    <property type="term" value="P:glycolytic process"/>
    <property type="evidence" value="ECO:0007669"/>
    <property type="project" value="UniProtKB-UniRule"/>
</dbReference>
<dbReference type="SFLD" id="SFLDG00178">
    <property type="entry name" value="enolase"/>
    <property type="match status" value="1"/>
</dbReference>
<keyword evidence="9 12" id="KW-0479">Metal-binding</keyword>